<protein>
    <submittedName>
        <fullName evidence="4">Glutaredoxin 2</fullName>
    </submittedName>
</protein>
<evidence type="ECO:0000256" key="1">
    <source>
        <dbReference type="ARBA" id="ARBA00023157"/>
    </source>
</evidence>
<keyword evidence="1" id="KW-1015">Disulfide bond</keyword>
<proteinExistence type="predicted"/>
<dbReference type="AlphaFoldDB" id="A0A7J6P705"/>
<dbReference type="GO" id="GO:0034599">
    <property type="term" value="P:cellular response to oxidative stress"/>
    <property type="evidence" value="ECO:0007669"/>
    <property type="project" value="TreeGrafter"/>
</dbReference>
<dbReference type="InterPro" id="IPR011767">
    <property type="entry name" value="GLR_AS"/>
</dbReference>
<dbReference type="InterPro" id="IPR036249">
    <property type="entry name" value="Thioredoxin-like_sf"/>
</dbReference>
<comment type="caution">
    <text evidence="4">The sequence shown here is derived from an EMBL/GenBank/DDBJ whole genome shotgun (WGS) entry which is preliminary data.</text>
</comment>
<dbReference type="GO" id="GO:0005737">
    <property type="term" value="C:cytoplasm"/>
    <property type="evidence" value="ECO:0007669"/>
    <property type="project" value="TreeGrafter"/>
</dbReference>
<reference evidence="4 5" key="1">
    <citation type="submission" date="2020-04" db="EMBL/GenBank/DDBJ databases">
        <title>Perkinsus olseni comparative genomics.</title>
        <authorList>
            <person name="Bogema D.R."/>
        </authorList>
    </citation>
    <scope>NUCLEOTIDE SEQUENCE [LARGE SCALE GENOMIC DNA]</scope>
    <source>
        <strain evidence="4">00978-12</strain>
    </source>
</reference>
<dbReference type="PANTHER" id="PTHR45694">
    <property type="entry name" value="GLUTAREDOXIN 2"/>
    <property type="match status" value="1"/>
</dbReference>
<evidence type="ECO:0000313" key="4">
    <source>
        <dbReference type="EMBL" id="KAF4691889.1"/>
    </source>
</evidence>
<dbReference type="Gene3D" id="3.40.30.10">
    <property type="entry name" value="Glutaredoxin"/>
    <property type="match status" value="1"/>
</dbReference>
<accession>A0A7J6P705</accession>
<name>A0A7J6P705_PEROL</name>
<gene>
    <name evidence="4" type="primary">GLRX2</name>
    <name evidence="4" type="ORF">FOZ60_014529</name>
</gene>
<feature type="domain" description="Glutaredoxin" evidence="3">
    <location>
        <begin position="58"/>
        <end position="121"/>
    </location>
</feature>
<dbReference type="PANTHER" id="PTHR45694:SF18">
    <property type="entry name" value="GLUTAREDOXIN-1-RELATED"/>
    <property type="match status" value="1"/>
</dbReference>
<dbReference type="EMBL" id="JABANP010000069">
    <property type="protein sequence ID" value="KAF4691889.1"/>
    <property type="molecule type" value="Genomic_DNA"/>
</dbReference>
<sequence length="155" mass="17137">MSALLPHSTSFASTGRQAIFQLSRRTFTAYHAVPRHGKSGNYVKTHIEDTVENNRWAVFSKTTCPFCSQAKQLLKDLNQEVSVVEIDRVPGGQTDTQLYQQELNAMTGARTVPRIFFEGTSIGGMSQLMQLYQSGKLSDMIKSAGDDESTSKKGL</sequence>
<dbReference type="OrthoDB" id="44061at2759"/>
<dbReference type="InterPro" id="IPR014025">
    <property type="entry name" value="Glutaredoxin_subgr"/>
</dbReference>
<keyword evidence="2" id="KW-0676">Redox-active center</keyword>
<dbReference type="Proteomes" id="UP000541610">
    <property type="component" value="Unassembled WGS sequence"/>
</dbReference>
<evidence type="ECO:0000256" key="2">
    <source>
        <dbReference type="ARBA" id="ARBA00023284"/>
    </source>
</evidence>
<dbReference type="Pfam" id="PF00462">
    <property type="entry name" value="Glutaredoxin"/>
    <property type="match status" value="1"/>
</dbReference>
<dbReference type="InterPro" id="IPR002109">
    <property type="entry name" value="Glutaredoxin"/>
</dbReference>
<dbReference type="CDD" id="cd03419">
    <property type="entry name" value="GRX_GRXh_1_2_like"/>
    <property type="match status" value="1"/>
</dbReference>
<dbReference type="PRINTS" id="PR00160">
    <property type="entry name" value="GLUTAREDOXIN"/>
</dbReference>
<evidence type="ECO:0000313" key="5">
    <source>
        <dbReference type="Proteomes" id="UP000541610"/>
    </source>
</evidence>
<organism evidence="4 5">
    <name type="scientific">Perkinsus olseni</name>
    <name type="common">Perkinsus atlanticus</name>
    <dbReference type="NCBI Taxonomy" id="32597"/>
    <lineage>
        <taxon>Eukaryota</taxon>
        <taxon>Sar</taxon>
        <taxon>Alveolata</taxon>
        <taxon>Perkinsozoa</taxon>
        <taxon>Perkinsea</taxon>
        <taxon>Perkinsida</taxon>
        <taxon>Perkinsidae</taxon>
        <taxon>Perkinsus</taxon>
    </lineage>
</organism>
<dbReference type="SUPFAM" id="SSF52833">
    <property type="entry name" value="Thioredoxin-like"/>
    <property type="match status" value="1"/>
</dbReference>
<dbReference type="PROSITE" id="PS51354">
    <property type="entry name" value="GLUTAREDOXIN_2"/>
    <property type="match status" value="1"/>
</dbReference>
<dbReference type="PROSITE" id="PS00195">
    <property type="entry name" value="GLUTAREDOXIN_1"/>
    <property type="match status" value="1"/>
</dbReference>
<dbReference type="GO" id="GO:0015038">
    <property type="term" value="F:glutathione disulfide oxidoreductase activity"/>
    <property type="evidence" value="ECO:0007669"/>
    <property type="project" value="TreeGrafter"/>
</dbReference>
<evidence type="ECO:0000259" key="3">
    <source>
        <dbReference type="Pfam" id="PF00462"/>
    </source>
</evidence>